<dbReference type="InterPro" id="IPR012902">
    <property type="entry name" value="N_methyl_site"/>
</dbReference>
<evidence type="ECO:0000256" key="5">
    <source>
        <dbReference type="ARBA" id="ARBA00022519"/>
    </source>
</evidence>
<dbReference type="Gene3D" id="3.55.40.10">
    <property type="entry name" value="minor pseudopilin epsh domain"/>
    <property type="match status" value="1"/>
</dbReference>
<evidence type="ECO:0000256" key="7">
    <source>
        <dbReference type="ARBA" id="ARBA00022989"/>
    </source>
</evidence>
<comment type="subcellular location">
    <subcellularLocation>
        <location evidence="1">Cell inner membrane</location>
        <topology evidence="1">Single-pass membrane protein</topology>
    </subcellularLocation>
</comment>
<evidence type="ECO:0000313" key="13">
    <source>
        <dbReference type="EMBL" id="MDR5892243.1"/>
    </source>
</evidence>
<dbReference type="NCBIfam" id="TIGR02532">
    <property type="entry name" value="IV_pilin_GFxxxE"/>
    <property type="match status" value="1"/>
</dbReference>
<evidence type="ECO:0000256" key="11">
    <source>
        <dbReference type="SAM" id="Phobius"/>
    </source>
</evidence>
<evidence type="ECO:0000256" key="9">
    <source>
        <dbReference type="ARBA" id="ARBA00025772"/>
    </source>
</evidence>
<feature type="domain" description="General secretion pathway GspH" evidence="12">
    <location>
        <begin position="54"/>
        <end position="154"/>
    </location>
</feature>
<evidence type="ECO:0000256" key="4">
    <source>
        <dbReference type="ARBA" id="ARBA00022481"/>
    </source>
</evidence>
<dbReference type="Proteomes" id="UP001252270">
    <property type="component" value="Unassembled WGS sequence"/>
</dbReference>
<dbReference type="Pfam" id="PF07963">
    <property type="entry name" value="N_methyl"/>
    <property type="match status" value="1"/>
</dbReference>
<keyword evidence="14" id="KW-1185">Reference proteome</keyword>
<dbReference type="InterPro" id="IPR022346">
    <property type="entry name" value="T2SS_GspH"/>
</dbReference>
<proteinExistence type="inferred from homology"/>
<protein>
    <recommendedName>
        <fullName evidence="2">Type II secretion system protein H</fullName>
    </recommendedName>
    <alternativeName>
        <fullName evidence="10">General secretion pathway protein H</fullName>
    </alternativeName>
</protein>
<sequence>MSVIHLPAGTDMKNKGFTLIELLITLVVAVILATVAVPGFQRMMAVNRVAADYNEVLSGLNFARSEAIKRRTEVVFEVVSSPGEPWQYEVKVVGGPALRVRRGRDERTELDEGFDVTFSPLGRPVGTCVDGCSVTLESKMSGGADRDITITPMGRVTRG</sequence>
<keyword evidence="7 11" id="KW-1133">Transmembrane helix</keyword>
<dbReference type="InterPro" id="IPR045584">
    <property type="entry name" value="Pilin-like"/>
</dbReference>
<evidence type="ECO:0000313" key="14">
    <source>
        <dbReference type="Proteomes" id="UP001252270"/>
    </source>
</evidence>
<dbReference type="EMBL" id="JARWAL010000003">
    <property type="protein sequence ID" value="MDR5892243.1"/>
    <property type="molecule type" value="Genomic_DNA"/>
</dbReference>
<accession>A0ABU1GLA4</accession>
<feature type="transmembrane region" description="Helical" evidence="11">
    <location>
        <begin position="20"/>
        <end position="40"/>
    </location>
</feature>
<dbReference type="Pfam" id="PF12019">
    <property type="entry name" value="GspH"/>
    <property type="match status" value="1"/>
</dbReference>
<keyword evidence="4" id="KW-0488">Methylation</keyword>
<keyword evidence="6 11" id="KW-0812">Transmembrane</keyword>
<evidence type="ECO:0000256" key="10">
    <source>
        <dbReference type="ARBA" id="ARBA00030775"/>
    </source>
</evidence>
<evidence type="ECO:0000256" key="8">
    <source>
        <dbReference type="ARBA" id="ARBA00023136"/>
    </source>
</evidence>
<comment type="caution">
    <text evidence="13">The sequence shown here is derived from an EMBL/GenBank/DDBJ whole genome shotgun (WGS) entry which is preliminary data.</text>
</comment>
<organism evidence="13 14">
    <name type="scientific">Halomonas mongoliensis</name>
    <dbReference type="NCBI Taxonomy" id="321265"/>
    <lineage>
        <taxon>Bacteria</taxon>
        <taxon>Pseudomonadati</taxon>
        <taxon>Pseudomonadota</taxon>
        <taxon>Gammaproteobacteria</taxon>
        <taxon>Oceanospirillales</taxon>
        <taxon>Halomonadaceae</taxon>
        <taxon>Halomonas</taxon>
    </lineage>
</organism>
<evidence type="ECO:0000259" key="12">
    <source>
        <dbReference type="Pfam" id="PF12019"/>
    </source>
</evidence>
<evidence type="ECO:0000256" key="3">
    <source>
        <dbReference type="ARBA" id="ARBA00022475"/>
    </source>
</evidence>
<evidence type="ECO:0000256" key="2">
    <source>
        <dbReference type="ARBA" id="ARBA00021549"/>
    </source>
</evidence>
<keyword evidence="3" id="KW-1003">Cell membrane</keyword>
<evidence type="ECO:0000256" key="1">
    <source>
        <dbReference type="ARBA" id="ARBA00004377"/>
    </source>
</evidence>
<gene>
    <name evidence="13" type="ORF">QC820_05395</name>
</gene>
<comment type="similarity">
    <text evidence="9">Belongs to the GSP H family.</text>
</comment>
<keyword evidence="8 11" id="KW-0472">Membrane</keyword>
<keyword evidence="5" id="KW-0997">Cell inner membrane</keyword>
<dbReference type="PROSITE" id="PS00409">
    <property type="entry name" value="PROKAR_NTER_METHYL"/>
    <property type="match status" value="1"/>
</dbReference>
<dbReference type="SUPFAM" id="SSF54523">
    <property type="entry name" value="Pili subunits"/>
    <property type="match status" value="1"/>
</dbReference>
<evidence type="ECO:0000256" key="6">
    <source>
        <dbReference type="ARBA" id="ARBA00022692"/>
    </source>
</evidence>
<reference evidence="13 14" key="1">
    <citation type="submission" date="2023-04" db="EMBL/GenBank/DDBJ databases">
        <title>A long-awaited taxogenomic arrangement of the family Halomonadaceae.</title>
        <authorList>
            <person name="De La Haba R."/>
            <person name="Chuvochina M."/>
            <person name="Wittouck S."/>
            <person name="Arahal D.R."/>
            <person name="Sanchez-Porro C."/>
            <person name="Hugenholtz P."/>
            <person name="Ventosa A."/>
        </authorList>
    </citation>
    <scope>NUCLEOTIDE SEQUENCE [LARGE SCALE GENOMIC DNA]</scope>
    <source>
        <strain evidence="13 14">DSM 17332</strain>
    </source>
</reference>
<name>A0ABU1GLA4_9GAMM</name>
<dbReference type="RefSeq" id="WP_309636052.1">
    <property type="nucleotide sequence ID" value="NZ_JARWAL010000003.1"/>
</dbReference>